<evidence type="ECO:0000256" key="4">
    <source>
        <dbReference type="ARBA" id="ARBA00022723"/>
    </source>
</evidence>
<evidence type="ECO:0000259" key="13">
    <source>
        <dbReference type="PROSITE" id="PS51674"/>
    </source>
</evidence>
<dbReference type="HAMAP" id="MF_01479">
    <property type="entry name" value="WhiB"/>
    <property type="match status" value="1"/>
</dbReference>
<keyword evidence="10 11" id="KW-0804">Transcription</keyword>
<feature type="domain" description="4Fe-4S Wbl-type" evidence="13">
    <location>
        <begin position="27"/>
        <end position="85"/>
    </location>
</feature>
<dbReference type="InterPro" id="IPR003482">
    <property type="entry name" value="Whib"/>
</dbReference>
<dbReference type="Pfam" id="PF02467">
    <property type="entry name" value="Whib"/>
    <property type="match status" value="1"/>
</dbReference>
<evidence type="ECO:0000256" key="5">
    <source>
        <dbReference type="ARBA" id="ARBA00023004"/>
    </source>
</evidence>
<comment type="similarity">
    <text evidence="2 11">Belongs to the WhiB family.</text>
</comment>
<reference evidence="14 15" key="1">
    <citation type="submission" date="2023-07" db="EMBL/GenBank/DDBJ databases">
        <title>Sequencing the genomes of 1000 actinobacteria strains.</title>
        <authorList>
            <person name="Klenk H.-P."/>
        </authorList>
    </citation>
    <scope>NUCLEOTIDE SEQUENCE [LARGE SCALE GENOMIC DNA]</scope>
    <source>
        <strain evidence="14 15">DSM 44710</strain>
    </source>
</reference>
<evidence type="ECO:0000256" key="10">
    <source>
        <dbReference type="ARBA" id="ARBA00023163"/>
    </source>
</evidence>
<name>A0ABT9N6P4_9ACTN</name>
<dbReference type="Proteomes" id="UP001240984">
    <property type="component" value="Unassembled WGS sequence"/>
</dbReference>
<keyword evidence="15" id="KW-1185">Reference proteome</keyword>
<evidence type="ECO:0000313" key="14">
    <source>
        <dbReference type="EMBL" id="MDP9799364.1"/>
    </source>
</evidence>
<comment type="cofactor">
    <cofactor evidence="11">
        <name>[4Fe-4S] cluster</name>
        <dbReference type="ChEBI" id="CHEBI:49883"/>
    </cofactor>
    <text evidence="11">Binds 1 [4Fe-4S] cluster per subunit. Following nitrosylation of the [4Fe-4S] cluster binds 1 [4Fe-8(NO)] cluster per subunit.</text>
</comment>
<comment type="function">
    <text evidence="11">Acts as a transcriptional regulator. Probably redox-responsive. The apo- but not holo-form probably binds DNA.</text>
</comment>
<feature type="binding site" evidence="11">
    <location>
        <position position="55"/>
    </location>
    <ligand>
        <name>[4Fe-4S] cluster</name>
        <dbReference type="ChEBI" id="CHEBI:49883"/>
    </ligand>
</feature>
<keyword evidence="6 11" id="KW-0411">Iron-sulfur</keyword>
<feature type="binding site" evidence="11">
    <location>
        <position position="61"/>
    </location>
    <ligand>
        <name>[4Fe-4S] cluster</name>
        <dbReference type="ChEBI" id="CHEBI:49883"/>
    </ligand>
</feature>
<evidence type="ECO:0000256" key="6">
    <source>
        <dbReference type="ARBA" id="ARBA00023014"/>
    </source>
</evidence>
<dbReference type="RefSeq" id="WP_306838176.1">
    <property type="nucleotide sequence ID" value="NZ_JAUSRA010000001.1"/>
</dbReference>
<comment type="caution">
    <text evidence="14">The sequence shown here is derived from an EMBL/GenBank/DDBJ whole genome shotgun (WGS) entry which is preliminary data.</text>
</comment>
<evidence type="ECO:0000256" key="2">
    <source>
        <dbReference type="ARBA" id="ARBA00006597"/>
    </source>
</evidence>
<dbReference type="PANTHER" id="PTHR38839">
    <property type="entry name" value="TRANSCRIPTIONAL REGULATOR WHID-RELATED"/>
    <property type="match status" value="1"/>
</dbReference>
<keyword evidence="3 11" id="KW-0004">4Fe-4S</keyword>
<dbReference type="InterPro" id="IPR034768">
    <property type="entry name" value="4FE4S_WBL"/>
</dbReference>
<keyword evidence="8 11" id="KW-0238">DNA-binding</keyword>
<evidence type="ECO:0000256" key="1">
    <source>
        <dbReference type="ARBA" id="ARBA00004496"/>
    </source>
</evidence>
<evidence type="ECO:0000313" key="15">
    <source>
        <dbReference type="Proteomes" id="UP001240984"/>
    </source>
</evidence>
<comment type="PTM">
    <text evidence="11">The Fe-S cluster can be nitrosylated by nitric oxide (NO).</text>
</comment>
<feature type="region of interest" description="Disordered" evidence="12">
    <location>
        <begin position="76"/>
        <end position="98"/>
    </location>
</feature>
<keyword evidence="7 11" id="KW-0805">Transcription regulation</keyword>
<comment type="subcellular location">
    <subcellularLocation>
        <location evidence="1 11">Cytoplasm</location>
    </subcellularLocation>
</comment>
<accession>A0ABT9N6P4</accession>
<keyword evidence="9 11" id="KW-1015">Disulfide bond</keyword>
<dbReference type="PROSITE" id="PS51674">
    <property type="entry name" value="4FE4S_WBL"/>
    <property type="match status" value="1"/>
</dbReference>
<feature type="compositionally biased region" description="Basic residues" evidence="12">
    <location>
        <begin position="86"/>
        <end position="98"/>
    </location>
</feature>
<evidence type="ECO:0000256" key="11">
    <source>
        <dbReference type="HAMAP-Rule" id="MF_01479"/>
    </source>
</evidence>
<organism evidence="14 15">
    <name type="scientific">Catenuloplanes nepalensis</name>
    <dbReference type="NCBI Taxonomy" id="587533"/>
    <lineage>
        <taxon>Bacteria</taxon>
        <taxon>Bacillati</taxon>
        <taxon>Actinomycetota</taxon>
        <taxon>Actinomycetes</taxon>
        <taxon>Micromonosporales</taxon>
        <taxon>Micromonosporaceae</taxon>
        <taxon>Catenuloplanes</taxon>
    </lineage>
</organism>
<evidence type="ECO:0000256" key="7">
    <source>
        <dbReference type="ARBA" id="ARBA00023015"/>
    </source>
</evidence>
<feature type="binding site" evidence="11">
    <location>
        <position position="28"/>
    </location>
    <ligand>
        <name>[4Fe-4S] cluster</name>
        <dbReference type="ChEBI" id="CHEBI:49883"/>
    </ligand>
</feature>
<evidence type="ECO:0000256" key="3">
    <source>
        <dbReference type="ARBA" id="ARBA00022485"/>
    </source>
</evidence>
<keyword evidence="11" id="KW-0963">Cytoplasm</keyword>
<comment type="PTM">
    <text evidence="11">Upon Fe-S cluster removal intramolecular disulfide bonds are formed.</text>
</comment>
<keyword evidence="5 11" id="KW-0408">Iron</keyword>
<dbReference type="EMBL" id="JAUSRA010000001">
    <property type="protein sequence ID" value="MDP9799364.1"/>
    <property type="molecule type" value="Genomic_DNA"/>
</dbReference>
<proteinExistence type="inferred from homology"/>
<feature type="binding site" evidence="11">
    <location>
        <position position="52"/>
    </location>
    <ligand>
        <name>[4Fe-4S] cluster</name>
        <dbReference type="ChEBI" id="CHEBI:49883"/>
    </ligand>
</feature>
<evidence type="ECO:0000256" key="12">
    <source>
        <dbReference type="SAM" id="MobiDB-lite"/>
    </source>
</evidence>
<evidence type="ECO:0000256" key="9">
    <source>
        <dbReference type="ARBA" id="ARBA00023157"/>
    </source>
</evidence>
<keyword evidence="4 11" id="KW-0479">Metal-binding</keyword>
<sequence>MTTNHRTQHDPRWARRLPPFAGRRDLACDPAHAEEFFPSEDARSIAAAVRICAGCPVAAECAEWAVTTDQRYGIWGGTTAPERHAERRRRNARQRITA</sequence>
<gene>
    <name evidence="11" type="primary">whiB</name>
    <name evidence="14" type="ORF">J2S43_007876</name>
</gene>
<evidence type="ECO:0000256" key="8">
    <source>
        <dbReference type="ARBA" id="ARBA00023125"/>
    </source>
</evidence>
<protein>
    <recommendedName>
        <fullName evidence="11">Transcriptional regulator WhiB</fullName>
    </recommendedName>
</protein>